<proteinExistence type="predicted"/>
<comment type="caution">
    <text evidence="2">The sequence shown here is derived from an EMBL/GenBank/DDBJ whole genome shotgun (WGS) entry which is preliminary data.</text>
</comment>
<protein>
    <submittedName>
        <fullName evidence="2">Uncharacterized protein</fullName>
    </submittedName>
</protein>
<sequence length="673" mass="67730">MQCDVLCGRPVACHSGSRPPSSSSSSSSSGSSSGSGSEIRRGLGTPDMQVDQRMSATPPAAAVMRTSPPAAAPAAGYGADVAAAAAAALTDVSAGLVSRVHCTADGHIAFAADHTVMPMLAGDAPSEPPSPAACPPAVCLDVGRRYLAAVLAGVSGGLSGPVEAELVALLHPHVETRIGVSGAAPPGRGLGHFLERLRADNSAYDNWHMTLLSAAAPPAGGEVFLWVDETARNVGPLPGMEAPTNRTSRSLTLHRLFLDASGRITQAWARYQLFEEMRALMLRPTTTTPEPQQQQQPPGDLMEVEVEREEGTTPAAAAPPPPQTVMAGPTSATVSGGGGDDGGAGGRATAPDLTALPFVQRLMGNVATVAAAAASHGLQGEGAAAQSQAAYAVVTAGAPSALAPAGPTGHTGGPSEPTAPPAGAAALHDVAKPLPASGGDAAATSMLPEAASGGLGAGEPPLVPDFEAQAGRSVATWLGLVDSSYAGVRDVFGAVEEEVAVWDAMGLWPHLRGARGRDAVLEELQHLHAEYDIRIIRGSWAVDRAGHVAFCGWEAQAVPLRAEEGTTAAGAAACHSPGRTATAAAPAVAPDAATPAPSAAPPAAGSPLYTFSSLDVYGLSPKGHVTDVVMYRTALPGEAEMVFKKQLLMHHPPASTAPGQQPAAAGSGGQQQQ</sequence>
<dbReference type="EMBL" id="BRXU01000035">
    <property type="protein sequence ID" value="GLC60504.1"/>
    <property type="molecule type" value="Genomic_DNA"/>
</dbReference>
<feature type="compositionally biased region" description="Low complexity" evidence="1">
    <location>
        <begin position="285"/>
        <end position="298"/>
    </location>
</feature>
<name>A0A9W6BYB7_9CHLO</name>
<accession>A0A9W6BYB7</accession>
<dbReference type="InterPro" id="IPR032710">
    <property type="entry name" value="NTF2-like_dom_sf"/>
</dbReference>
<feature type="compositionally biased region" description="Gly residues" evidence="1">
    <location>
        <begin position="335"/>
        <end position="346"/>
    </location>
</feature>
<gene>
    <name evidence="2" type="primary">PLEST010787</name>
    <name evidence="2" type="ORF">PLESTB_001621000</name>
</gene>
<evidence type="ECO:0000313" key="3">
    <source>
        <dbReference type="Proteomes" id="UP001165080"/>
    </source>
</evidence>
<feature type="region of interest" description="Disordered" evidence="1">
    <location>
        <begin position="651"/>
        <end position="673"/>
    </location>
</feature>
<dbReference type="PANTHER" id="PTHR45725:SF18">
    <property type="entry name" value="ORC1-LIKE AAA ATPASE DOMAIN-CONTAINING PROTEIN"/>
    <property type="match status" value="1"/>
</dbReference>
<feature type="region of interest" description="Disordered" evidence="1">
    <location>
        <begin position="285"/>
        <end position="346"/>
    </location>
</feature>
<reference evidence="2 3" key="1">
    <citation type="journal article" date="2023" name="Commun. Biol.">
        <title>Reorganization of the ancestral sex-determining regions during the evolution of trioecy in Pleodorina starrii.</title>
        <authorList>
            <person name="Takahashi K."/>
            <person name="Suzuki S."/>
            <person name="Kawai-Toyooka H."/>
            <person name="Yamamoto K."/>
            <person name="Hamaji T."/>
            <person name="Ootsuki R."/>
            <person name="Yamaguchi H."/>
            <person name="Kawachi M."/>
            <person name="Higashiyama T."/>
            <person name="Nozaki H."/>
        </authorList>
    </citation>
    <scope>NUCLEOTIDE SEQUENCE [LARGE SCALE GENOMIC DNA]</scope>
    <source>
        <strain evidence="2 3">NIES-4479</strain>
    </source>
</reference>
<dbReference type="SUPFAM" id="SSF54427">
    <property type="entry name" value="NTF2-like"/>
    <property type="match status" value="1"/>
</dbReference>
<feature type="compositionally biased region" description="Low complexity" evidence="1">
    <location>
        <begin position="15"/>
        <end position="37"/>
    </location>
</feature>
<feature type="region of interest" description="Disordered" evidence="1">
    <location>
        <begin position="402"/>
        <end position="423"/>
    </location>
</feature>
<dbReference type="InterPro" id="IPR051425">
    <property type="entry name" value="Formin_Homology"/>
</dbReference>
<feature type="compositionally biased region" description="Low complexity" evidence="1">
    <location>
        <begin position="652"/>
        <end position="665"/>
    </location>
</feature>
<evidence type="ECO:0000313" key="2">
    <source>
        <dbReference type="EMBL" id="GLC60504.1"/>
    </source>
</evidence>
<evidence type="ECO:0000256" key="1">
    <source>
        <dbReference type="SAM" id="MobiDB-lite"/>
    </source>
</evidence>
<dbReference type="Proteomes" id="UP001165080">
    <property type="component" value="Unassembled WGS sequence"/>
</dbReference>
<keyword evidence="3" id="KW-1185">Reference proteome</keyword>
<dbReference type="PANTHER" id="PTHR45725">
    <property type="entry name" value="FORMIN HOMOLOGY 2 FAMILY MEMBER"/>
    <property type="match status" value="1"/>
</dbReference>
<feature type="region of interest" description="Disordered" evidence="1">
    <location>
        <begin position="14"/>
        <end position="62"/>
    </location>
</feature>
<dbReference type="AlphaFoldDB" id="A0A9W6BYB7"/>
<organism evidence="2 3">
    <name type="scientific">Pleodorina starrii</name>
    <dbReference type="NCBI Taxonomy" id="330485"/>
    <lineage>
        <taxon>Eukaryota</taxon>
        <taxon>Viridiplantae</taxon>
        <taxon>Chlorophyta</taxon>
        <taxon>core chlorophytes</taxon>
        <taxon>Chlorophyceae</taxon>
        <taxon>CS clade</taxon>
        <taxon>Chlamydomonadales</taxon>
        <taxon>Volvocaceae</taxon>
        <taxon>Pleodorina</taxon>
    </lineage>
</organism>